<feature type="domain" description="MoaB/Mog" evidence="7">
    <location>
        <begin position="170"/>
        <end position="308"/>
    </location>
</feature>
<keyword evidence="4 6" id="KW-0501">Molybdenum cofactor biosynthesis</keyword>
<dbReference type="InterPro" id="IPR008284">
    <property type="entry name" value="MoCF_biosynth_CS"/>
</dbReference>
<comment type="function">
    <text evidence="1 6">Catalyzes the insertion of molybdate into adenylated molybdopterin with the concomitant release of AMP.</text>
</comment>
<dbReference type="Proteomes" id="UP001165366">
    <property type="component" value="Unassembled WGS sequence"/>
</dbReference>
<dbReference type="NCBIfam" id="NF045515">
    <property type="entry name" value="Glp_gephyrin"/>
    <property type="match status" value="1"/>
</dbReference>
<dbReference type="InterPro" id="IPR005110">
    <property type="entry name" value="MoeA_linker/N"/>
</dbReference>
<dbReference type="SUPFAM" id="SSF63882">
    <property type="entry name" value="MoeA N-terminal region -like"/>
    <property type="match status" value="1"/>
</dbReference>
<evidence type="ECO:0000256" key="1">
    <source>
        <dbReference type="ARBA" id="ARBA00002901"/>
    </source>
</evidence>
<accession>A0ABS9K8Y1</accession>
<dbReference type="Pfam" id="PF00994">
    <property type="entry name" value="MoCF_biosynth"/>
    <property type="match status" value="1"/>
</dbReference>
<keyword evidence="6" id="KW-0808">Transferase</keyword>
<organism evidence="8 9">
    <name type="scientific">Rhodohalobacter sulfatireducens</name>
    <dbReference type="NCBI Taxonomy" id="2911366"/>
    <lineage>
        <taxon>Bacteria</taxon>
        <taxon>Pseudomonadati</taxon>
        <taxon>Balneolota</taxon>
        <taxon>Balneolia</taxon>
        <taxon>Balneolales</taxon>
        <taxon>Balneolaceae</taxon>
        <taxon>Rhodohalobacter</taxon>
    </lineage>
</organism>
<dbReference type="InterPro" id="IPR036688">
    <property type="entry name" value="MoeA_C_domain_IV_sf"/>
</dbReference>
<evidence type="ECO:0000313" key="9">
    <source>
        <dbReference type="Proteomes" id="UP001165366"/>
    </source>
</evidence>
<evidence type="ECO:0000256" key="5">
    <source>
        <dbReference type="ARBA" id="ARBA00047317"/>
    </source>
</evidence>
<dbReference type="SMART" id="SM00852">
    <property type="entry name" value="MoCF_biosynth"/>
    <property type="match status" value="1"/>
</dbReference>
<dbReference type="InterPro" id="IPR036425">
    <property type="entry name" value="MoaB/Mog-like_dom_sf"/>
</dbReference>
<dbReference type="InterPro" id="IPR036135">
    <property type="entry name" value="MoeA_linker/N_sf"/>
</dbReference>
<dbReference type="PROSITE" id="PS01079">
    <property type="entry name" value="MOCF_BIOSYNTHESIS_2"/>
    <property type="match status" value="1"/>
</dbReference>
<evidence type="ECO:0000256" key="3">
    <source>
        <dbReference type="ARBA" id="ARBA00010763"/>
    </source>
</evidence>
<comment type="pathway">
    <text evidence="2 6">Cofactor biosynthesis; molybdopterin biosynthesis.</text>
</comment>
<dbReference type="Pfam" id="PF03453">
    <property type="entry name" value="MoeA_N"/>
    <property type="match status" value="1"/>
</dbReference>
<dbReference type="Gene3D" id="2.40.340.10">
    <property type="entry name" value="MoeA, C-terminal, domain IV"/>
    <property type="match status" value="1"/>
</dbReference>
<evidence type="ECO:0000256" key="4">
    <source>
        <dbReference type="ARBA" id="ARBA00023150"/>
    </source>
</evidence>
<sequence length="387" mass="42650">MISIEQALKIVEQQEIERKTSDVDLDDSHGFYLSEKISSPFDLPSFDNSAMDGYAVSGIYDYYEIVGEIAAGDTSEKSLQSGEAMRIFTGAKIPSNTTAVVMQERTNEEDSVLHVDERISEGQHIRRQGNELALGETVFAPGHLISPASVGLIGSLGLNRVTVFKKPDVRIISTGNELIPPGESKSEGQIYESNSYALQSALNRFGFECREKTHIKDDFSAVKSGIAEYLDRSDVLLLSGGISVGDYDFVKQALEENGVTQLFYKIFQKPGKPLYFGRKENKFVFALPGNPASSLTCFYIHVLPLLQRFSGAAETGLQRLSIPISHEFEYGSERPIFLKAHVDNQTVSILNRQSSSMIHSMAMGNALVFFDGPKSVPEGEIVEVILI</sequence>
<dbReference type="EMBL" id="JAKLWS010000001">
    <property type="protein sequence ID" value="MCG2587273.1"/>
    <property type="molecule type" value="Genomic_DNA"/>
</dbReference>
<dbReference type="Gene3D" id="3.40.980.10">
    <property type="entry name" value="MoaB/Mog-like domain"/>
    <property type="match status" value="1"/>
</dbReference>
<dbReference type="NCBIfam" id="TIGR00177">
    <property type="entry name" value="molyb_syn"/>
    <property type="match status" value="1"/>
</dbReference>
<keyword evidence="6" id="KW-0479">Metal-binding</keyword>
<name>A0ABS9K8Y1_9BACT</name>
<reference evidence="8" key="1">
    <citation type="submission" date="2022-01" db="EMBL/GenBank/DDBJ databases">
        <authorList>
            <person name="Wang Y."/>
        </authorList>
    </citation>
    <scope>NUCLEOTIDE SEQUENCE</scope>
    <source>
        <strain evidence="8">WB101</strain>
    </source>
</reference>
<gene>
    <name evidence="8" type="ORF">L6773_01760</name>
</gene>
<keyword evidence="6" id="KW-0500">Molybdenum</keyword>
<keyword evidence="9" id="KW-1185">Reference proteome</keyword>
<protein>
    <recommendedName>
        <fullName evidence="6">Molybdopterin molybdenumtransferase</fullName>
        <ecNumber evidence="6">2.10.1.1</ecNumber>
    </recommendedName>
</protein>
<dbReference type="InterPro" id="IPR038987">
    <property type="entry name" value="MoeA-like"/>
</dbReference>
<evidence type="ECO:0000313" key="8">
    <source>
        <dbReference type="EMBL" id="MCG2587273.1"/>
    </source>
</evidence>
<dbReference type="Gene3D" id="3.90.105.10">
    <property type="entry name" value="Molybdopterin biosynthesis moea protein, domain 2"/>
    <property type="match status" value="1"/>
</dbReference>
<proteinExistence type="inferred from homology"/>
<dbReference type="Gene3D" id="2.170.190.11">
    <property type="entry name" value="Molybdopterin biosynthesis moea protein, domain 3"/>
    <property type="match status" value="1"/>
</dbReference>
<dbReference type="PANTHER" id="PTHR10192">
    <property type="entry name" value="MOLYBDOPTERIN BIOSYNTHESIS PROTEIN"/>
    <property type="match status" value="1"/>
</dbReference>
<evidence type="ECO:0000256" key="6">
    <source>
        <dbReference type="RuleBase" id="RU365090"/>
    </source>
</evidence>
<dbReference type="SUPFAM" id="SSF53218">
    <property type="entry name" value="Molybdenum cofactor biosynthesis proteins"/>
    <property type="match status" value="1"/>
</dbReference>
<reference evidence="8" key="2">
    <citation type="submission" date="2024-05" db="EMBL/GenBank/DDBJ databases">
        <title>Rhodohalobacter halophilus gen. nov., sp. nov., a moderately halophilic member of the family Balneolaceae.</title>
        <authorList>
            <person name="Xia J."/>
        </authorList>
    </citation>
    <scope>NUCLEOTIDE SEQUENCE</scope>
    <source>
        <strain evidence="8">WB101</strain>
    </source>
</reference>
<comment type="catalytic activity">
    <reaction evidence="5">
        <text>adenylyl-molybdopterin + molybdate = Mo-molybdopterin + AMP + H(+)</text>
        <dbReference type="Rhea" id="RHEA:35047"/>
        <dbReference type="ChEBI" id="CHEBI:15378"/>
        <dbReference type="ChEBI" id="CHEBI:36264"/>
        <dbReference type="ChEBI" id="CHEBI:62727"/>
        <dbReference type="ChEBI" id="CHEBI:71302"/>
        <dbReference type="ChEBI" id="CHEBI:456215"/>
        <dbReference type="EC" id="2.10.1.1"/>
    </reaction>
</comment>
<dbReference type="SUPFAM" id="SSF63867">
    <property type="entry name" value="MoeA C-terminal domain-like"/>
    <property type="match status" value="1"/>
</dbReference>
<keyword evidence="6" id="KW-0460">Magnesium</keyword>
<dbReference type="CDD" id="cd00887">
    <property type="entry name" value="MoeA"/>
    <property type="match status" value="1"/>
</dbReference>
<comment type="cofactor">
    <cofactor evidence="6">
        <name>Mg(2+)</name>
        <dbReference type="ChEBI" id="CHEBI:18420"/>
    </cofactor>
</comment>
<dbReference type="RefSeq" id="WP_237852114.1">
    <property type="nucleotide sequence ID" value="NZ_JAKLWS010000001.1"/>
</dbReference>
<dbReference type="InterPro" id="IPR001453">
    <property type="entry name" value="MoaB/Mog_dom"/>
</dbReference>
<dbReference type="EC" id="2.10.1.1" evidence="6"/>
<comment type="similarity">
    <text evidence="3 6">Belongs to the MoeA family.</text>
</comment>
<evidence type="ECO:0000259" key="7">
    <source>
        <dbReference type="SMART" id="SM00852"/>
    </source>
</evidence>
<comment type="caution">
    <text evidence="8">The sequence shown here is derived from an EMBL/GenBank/DDBJ whole genome shotgun (WGS) entry which is preliminary data.</text>
</comment>
<dbReference type="PANTHER" id="PTHR10192:SF5">
    <property type="entry name" value="GEPHYRIN"/>
    <property type="match status" value="1"/>
</dbReference>
<evidence type="ECO:0000256" key="2">
    <source>
        <dbReference type="ARBA" id="ARBA00005046"/>
    </source>
</evidence>